<accession>A0ACC6TXR6</accession>
<dbReference type="Proteomes" id="UP001558850">
    <property type="component" value="Unassembled WGS sequence"/>
</dbReference>
<proteinExistence type="predicted"/>
<keyword evidence="2" id="KW-1185">Reference proteome</keyword>
<comment type="caution">
    <text evidence="1">The sequence shown here is derived from an EMBL/GenBank/DDBJ whole genome shotgun (WGS) entry which is preliminary data.</text>
</comment>
<evidence type="ECO:0000313" key="1">
    <source>
        <dbReference type="EMBL" id="MEX3932199.1"/>
    </source>
</evidence>
<reference evidence="1" key="1">
    <citation type="submission" date="2024-07" db="EMBL/GenBank/DDBJ databases">
        <title>A survey of Mimosa microsymbionts across Brazilian biomes reveals a high diversity of Paraburkholderia nodulating endemic species, but also that Cupriavidus is common as a symbiont of widespread species.</title>
        <authorList>
            <person name="Rouws L."/>
            <person name="Barauna A."/>
            <person name="Beukes C."/>
            <person name="Rouws J.R.C."/>
            <person name="De Faria S.M."/>
            <person name="Gross E."/>
            <person name="Bueno Dos Reis Junior F."/>
            <person name="Simon M.F."/>
            <person name="Maluk M."/>
            <person name="Odee D.W."/>
            <person name="Kenicer G."/>
            <person name="Young J.P.W."/>
            <person name="Reis V.M."/>
            <person name="Zilli J."/>
            <person name="James E.K."/>
        </authorList>
    </citation>
    <scope>NUCLEOTIDE SEQUENCE</scope>
    <source>
        <strain evidence="1">EG181B</strain>
    </source>
</reference>
<gene>
    <name evidence="1" type="ORF">AB4Y32_10370</name>
</gene>
<organism evidence="1 2">
    <name type="scientific">Paraburkholderia phymatum</name>
    <dbReference type="NCBI Taxonomy" id="148447"/>
    <lineage>
        <taxon>Bacteria</taxon>
        <taxon>Pseudomonadati</taxon>
        <taxon>Pseudomonadota</taxon>
        <taxon>Betaproteobacteria</taxon>
        <taxon>Burkholderiales</taxon>
        <taxon>Burkholderiaceae</taxon>
        <taxon>Paraburkholderia</taxon>
    </lineage>
</organism>
<name>A0ACC6TXR6_9BURK</name>
<sequence>MGKVVVIGATGTLGQAVAAALKARHEVIEVGATRGAHRVDSTDPASIERLFQQIGNVDAVVTATGKVHFGPLTEMTIEQFWIGLRDKLMGQINFVLAAQKYVNDGGSFTLTSGILADEPISQGVSATTVNLALEGFVRGAAIELPRGIRINVVSPTVLTESMESYAPFFRGFEPVDASKAAQGYLRSVEGAQTGRVYRVGGN</sequence>
<protein>
    <submittedName>
        <fullName evidence="1">Short chain dehydrogenase</fullName>
    </submittedName>
</protein>
<dbReference type="EMBL" id="JBFRCH010000004">
    <property type="protein sequence ID" value="MEX3932199.1"/>
    <property type="molecule type" value="Genomic_DNA"/>
</dbReference>
<evidence type="ECO:0000313" key="2">
    <source>
        <dbReference type="Proteomes" id="UP001558850"/>
    </source>
</evidence>